<evidence type="ECO:0000313" key="3">
    <source>
        <dbReference type="Proteomes" id="UP000076603"/>
    </source>
</evidence>
<dbReference type="OrthoDB" id="9808480at2"/>
<dbReference type="Proteomes" id="UP000076603">
    <property type="component" value="Unassembled WGS sequence"/>
</dbReference>
<accession>A0A162QRH7</accession>
<reference evidence="2 3" key="1">
    <citation type="submission" date="2016-04" db="EMBL/GenBank/DDBJ databases">
        <title>Genome sequence of Clostridium magnum DSM 2767.</title>
        <authorList>
            <person name="Poehlein A."/>
            <person name="Uhlig R."/>
            <person name="Fischer R."/>
            <person name="Bahl H."/>
            <person name="Daniel R."/>
        </authorList>
    </citation>
    <scope>NUCLEOTIDE SEQUENCE [LARGE SCALE GENOMIC DNA]</scope>
    <source>
        <strain evidence="2 3">DSM 2767</strain>
    </source>
</reference>
<dbReference type="InterPro" id="IPR009061">
    <property type="entry name" value="DNA-bd_dom_put_sf"/>
</dbReference>
<keyword evidence="3" id="KW-1185">Reference proteome</keyword>
<sequence length="231" mass="26867">MVEVAVREKTYTTSQVAEKLGITESNLRYAEKELGEYLSITRDDYMNREFTDKDIQLLKKVFEIREWGITSYKAIKVLISRKMIDVLDDKSIEEHMQYEYSSLSLSNENVKKIITEVSNSISKSVDDLVSKRIDEATQQILQTLSGNYEVLANIQDNSIKLLDEVSEVKNNTTDIMPSLNKFYVDFDELKQRHNELLTMVDESIDRAVDKHVNKKKKRESSFFARLFGKKD</sequence>
<evidence type="ECO:0000313" key="2">
    <source>
        <dbReference type="EMBL" id="KZL88865.1"/>
    </source>
</evidence>
<comment type="caution">
    <text evidence="2">The sequence shown here is derived from an EMBL/GenBank/DDBJ whole genome shotgun (WGS) entry which is preliminary data.</text>
</comment>
<name>A0A162QRH7_9CLOT</name>
<dbReference type="GO" id="GO:0003677">
    <property type="term" value="F:DNA binding"/>
    <property type="evidence" value="ECO:0007669"/>
    <property type="project" value="InterPro"/>
</dbReference>
<dbReference type="PATRIC" id="fig|1121326.3.peg.5829"/>
<dbReference type="EMBL" id="LWAE01000013">
    <property type="protein sequence ID" value="KZL88865.1"/>
    <property type="molecule type" value="Genomic_DNA"/>
</dbReference>
<dbReference type="AlphaFoldDB" id="A0A162QRH7"/>
<evidence type="ECO:0000259" key="1">
    <source>
        <dbReference type="Pfam" id="PF13411"/>
    </source>
</evidence>
<dbReference type="STRING" id="1121326.CLMAG_57690"/>
<organism evidence="2 3">
    <name type="scientific">Clostridium magnum DSM 2767</name>
    <dbReference type="NCBI Taxonomy" id="1121326"/>
    <lineage>
        <taxon>Bacteria</taxon>
        <taxon>Bacillati</taxon>
        <taxon>Bacillota</taxon>
        <taxon>Clostridia</taxon>
        <taxon>Eubacteriales</taxon>
        <taxon>Clostridiaceae</taxon>
        <taxon>Clostridium</taxon>
    </lineage>
</organism>
<feature type="domain" description="HTH merR-type" evidence="1">
    <location>
        <begin position="11"/>
        <end position="78"/>
    </location>
</feature>
<dbReference type="GO" id="GO:0006355">
    <property type="term" value="P:regulation of DNA-templated transcription"/>
    <property type="evidence" value="ECO:0007669"/>
    <property type="project" value="InterPro"/>
</dbReference>
<dbReference type="Pfam" id="PF13411">
    <property type="entry name" value="MerR_1"/>
    <property type="match status" value="1"/>
</dbReference>
<dbReference type="Gene3D" id="1.10.1660.10">
    <property type="match status" value="1"/>
</dbReference>
<proteinExistence type="predicted"/>
<gene>
    <name evidence="2" type="ORF">CLMAG_57690</name>
</gene>
<dbReference type="SUPFAM" id="SSF46955">
    <property type="entry name" value="Putative DNA-binding domain"/>
    <property type="match status" value="1"/>
</dbReference>
<protein>
    <recommendedName>
        <fullName evidence="1">HTH merR-type domain-containing protein</fullName>
    </recommendedName>
</protein>
<dbReference type="InterPro" id="IPR000551">
    <property type="entry name" value="MerR-type_HTH_dom"/>
</dbReference>
<dbReference type="RefSeq" id="WP_066630367.1">
    <property type="nucleotide sequence ID" value="NZ_FQXL01000030.1"/>
</dbReference>